<dbReference type="OrthoDB" id="957545at2"/>
<dbReference type="RefSeq" id="WP_009578838.1">
    <property type="nucleotide sequence ID" value="NZ_AMZN01000016.1"/>
</dbReference>
<dbReference type="AlphaFoldDB" id="L8JWG8"/>
<evidence type="ECO:0000259" key="1">
    <source>
        <dbReference type="Pfam" id="PF13568"/>
    </source>
</evidence>
<dbReference type="Proteomes" id="UP000011135">
    <property type="component" value="Unassembled WGS sequence"/>
</dbReference>
<protein>
    <recommendedName>
        <fullName evidence="1">Outer membrane protein beta-barrel domain-containing protein</fullName>
    </recommendedName>
</protein>
<organism evidence="2 3">
    <name type="scientific">Fulvivirga imtechensis AK7</name>
    <dbReference type="NCBI Taxonomy" id="1237149"/>
    <lineage>
        <taxon>Bacteria</taxon>
        <taxon>Pseudomonadati</taxon>
        <taxon>Bacteroidota</taxon>
        <taxon>Cytophagia</taxon>
        <taxon>Cytophagales</taxon>
        <taxon>Fulvivirgaceae</taxon>
        <taxon>Fulvivirga</taxon>
    </lineage>
</organism>
<proteinExistence type="predicted"/>
<feature type="domain" description="Outer membrane protein beta-barrel" evidence="1">
    <location>
        <begin position="31"/>
        <end position="175"/>
    </location>
</feature>
<evidence type="ECO:0000313" key="2">
    <source>
        <dbReference type="EMBL" id="ELR72548.1"/>
    </source>
</evidence>
<reference evidence="2 3" key="1">
    <citation type="submission" date="2012-12" db="EMBL/GenBank/DDBJ databases">
        <title>Genome assembly of Fulvivirga imtechensis AK7.</title>
        <authorList>
            <person name="Nupur N."/>
            <person name="Khatri I."/>
            <person name="Kumar R."/>
            <person name="Subramanian S."/>
            <person name="Pinnaka A."/>
        </authorList>
    </citation>
    <scope>NUCLEOTIDE SEQUENCE [LARGE SCALE GENOMIC DNA]</scope>
    <source>
        <strain evidence="2 3">AK7</strain>
    </source>
</reference>
<keyword evidence="3" id="KW-1185">Reference proteome</keyword>
<comment type="caution">
    <text evidence="2">The sequence shown here is derived from an EMBL/GenBank/DDBJ whole genome shotgun (WGS) entry which is preliminary data.</text>
</comment>
<gene>
    <name evidence="2" type="ORF">C900_01222</name>
</gene>
<dbReference type="Pfam" id="PF13568">
    <property type="entry name" value="OMP_b-brl_2"/>
    <property type="match status" value="1"/>
</dbReference>
<accession>L8JWG8</accession>
<sequence>MMRFANKNSIWKIIIFSGLFFLATVQSEAQLLIGPRIGGQVSWITLDDKDLKDEYEYEIEPLIGYHGGFTVAFQVQKRFYLETNLLYSRKGKVIKGTGDQLLKLRSINHFVELPIIYRMDFKAKIGGSREFKWFVGVGPNISYWWRGNGILESDDLAENGIMELEYDVQFGGNYLEEELGTLVVTEPNRLQLGINFATGVMLEPLTGHLIVIDLRFELGHSFQSKNDFAHFAEDMQFSEPVRSRNMALRLGVSYLFDTKVSERKKGKSNIKK</sequence>
<dbReference type="EMBL" id="AMZN01000016">
    <property type="protein sequence ID" value="ELR72548.1"/>
    <property type="molecule type" value="Genomic_DNA"/>
</dbReference>
<name>L8JWG8_9BACT</name>
<evidence type="ECO:0000313" key="3">
    <source>
        <dbReference type="Proteomes" id="UP000011135"/>
    </source>
</evidence>
<dbReference type="InterPro" id="IPR025665">
    <property type="entry name" value="Beta-barrel_OMP_2"/>
</dbReference>